<accession>A0A7J5Z6E0</accession>
<dbReference type="GO" id="GO:0015431">
    <property type="term" value="F:ABC-type glutathione S-conjugate transporter activity"/>
    <property type="evidence" value="ECO:0007669"/>
    <property type="project" value="UniProtKB-EC"/>
</dbReference>
<keyword evidence="5" id="KW-0067">ATP-binding</keyword>
<dbReference type="FunFam" id="3.40.50.300:FF:000163">
    <property type="entry name" value="Multidrug resistance-associated protein member 4"/>
    <property type="match status" value="1"/>
</dbReference>
<keyword evidence="6" id="KW-1133">Transmembrane helix</keyword>
<dbReference type="Proteomes" id="UP000518266">
    <property type="component" value="Unassembled WGS sequence"/>
</dbReference>
<comment type="catalytic activity">
    <reaction evidence="9">
        <text>leukotriene C4(in) + ATP + H2O = leukotriene C4(out) + ADP + phosphate + H(+)</text>
        <dbReference type="Rhea" id="RHEA:38963"/>
        <dbReference type="ChEBI" id="CHEBI:15377"/>
        <dbReference type="ChEBI" id="CHEBI:15378"/>
        <dbReference type="ChEBI" id="CHEBI:30616"/>
        <dbReference type="ChEBI" id="CHEBI:43474"/>
        <dbReference type="ChEBI" id="CHEBI:57973"/>
        <dbReference type="ChEBI" id="CHEBI:456216"/>
    </reaction>
    <physiologicalReaction direction="left-to-right" evidence="9">
        <dbReference type="Rhea" id="RHEA:38964"/>
    </physiologicalReaction>
</comment>
<feature type="domain" description="ABC transporter" evidence="12">
    <location>
        <begin position="76"/>
        <end position="288"/>
    </location>
</feature>
<evidence type="ECO:0000256" key="1">
    <source>
        <dbReference type="ARBA" id="ARBA00004141"/>
    </source>
</evidence>
<dbReference type="OrthoDB" id="6500128at2759"/>
<dbReference type="InterPro" id="IPR036640">
    <property type="entry name" value="ABC1_TM_sf"/>
</dbReference>
<dbReference type="EMBL" id="JAAKFY010000005">
    <property type="protein sequence ID" value="KAF3857372.1"/>
    <property type="molecule type" value="Genomic_DNA"/>
</dbReference>
<dbReference type="GO" id="GO:0016887">
    <property type="term" value="F:ATP hydrolysis activity"/>
    <property type="evidence" value="ECO:0007669"/>
    <property type="project" value="InterPro"/>
</dbReference>
<keyword evidence="2" id="KW-0813">Transport</keyword>
<evidence type="ECO:0000313" key="13">
    <source>
        <dbReference type="EMBL" id="KAF3857372.1"/>
    </source>
</evidence>
<evidence type="ECO:0000256" key="6">
    <source>
        <dbReference type="ARBA" id="ARBA00022989"/>
    </source>
</evidence>
<evidence type="ECO:0000259" key="12">
    <source>
        <dbReference type="PROSITE" id="PS50893"/>
    </source>
</evidence>
<dbReference type="GO" id="GO:0005524">
    <property type="term" value="F:ATP binding"/>
    <property type="evidence" value="ECO:0007669"/>
    <property type="project" value="UniProtKB-KW"/>
</dbReference>
<dbReference type="InterPro" id="IPR050173">
    <property type="entry name" value="ABC_transporter_C-like"/>
</dbReference>
<dbReference type="GO" id="GO:0016323">
    <property type="term" value="C:basolateral plasma membrane"/>
    <property type="evidence" value="ECO:0007669"/>
    <property type="project" value="UniProtKB-ARBA"/>
</dbReference>
<protein>
    <recommendedName>
        <fullName evidence="12">ABC transporter domain-containing protein</fullName>
    </recommendedName>
</protein>
<keyword evidence="3" id="KW-0812">Transmembrane</keyword>
<evidence type="ECO:0000313" key="14">
    <source>
        <dbReference type="Proteomes" id="UP000518266"/>
    </source>
</evidence>
<dbReference type="SUPFAM" id="SSF52540">
    <property type="entry name" value="P-loop containing nucleoside triphosphate hydrolases"/>
    <property type="match status" value="1"/>
</dbReference>
<evidence type="ECO:0000256" key="10">
    <source>
        <dbReference type="ARBA" id="ARBA00047576"/>
    </source>
</evidence>
<evidence type="ECO:0000256" key="11">
    <source>
        <dbReference type="ARBA" id="ARBA00048007"/>
    </source>
</evidence>
<proteinExistence type="predicted"/>
<dbReference type="Gene3D" id="1.20.1560.10">
    <property type="entry name" value="ABC transporter type 1, transmembrane domain"/>
    <property type="match status" value="1"/>
</dbReference>
<dbReference type="InterPro" id="IPR017871">
    <property type="entry name" value="ABC_transporter-like_CS"/>
</dbReference>
<dbReference type="PROSITE" id="PS00211">
    <property type="entry name" value="ABC_TRANSPORTER_1"/>
    <property type="match status" value="1"/>
</dbReference>
<evidence type="ECO:0000256" key="4">
    <source>
        <dbReference type="ARBA" id="ARBA00022741"/>
    </source>
</evidence>
<gene>
    <name evidence="13" type="ORF">F7725_009231</name>
</gene>
<comment type="catalytic activity">
    <reaction evidence="10">
        <text>17beta-estradiol 17-O-(beta-D-glucuronate)(in) + ATP + H2O = 17beta-estradiol 17-O-(beta-D-glucuronate)(out) + ADP + phosphate + H(+)</text>
        <dbReference type="Rhea" id="RHEA:60128"/>
        <dbReference type="ChEBI" id="CHEBI:15377"/>
        <dbReference type="ChEBI" id="CHEBI:15378"/>
        <dbReference type="ChEBI" id="CHEBI:30616"/>
        <dbReference type="ChEBI" id="CHEBI:43474"/>
        <dbReference type="ChEBI" id="CHEBI:82961"/>
        <dbReference type="ChEBI" id="CHEBI:456216"/>
    </reaction>
    <physiologicalReaction direction="left-to-right" evidence="10">
        <dbReference type="Rhea" id="RHEA:60129"/>
    </physiologicalReaction>
</comment>
<comment type="subcellular location">
    <subcellularLocation>
        <location evidence="1">Membrane</location>
        <topology evidence="1">Multi-pass membrane protein</topology>
    </subcellularLocation>
</comment>
<dbReference type="PROSITE" id="PS50893">
    <property type="entry name" value="ABC_TRANSPORTER_2"/>
    <property type="match status" value="1"/>
</dbReference>
<comment type="catalytic activity">
    <reaction evidence="11">
        <text>an S-substituted glutathione(in) + ATP + H2O = an S-substituted glutathione(out) + ADP + phosphate + H(+)</text>
        <dbReference type="Rhea" id="RHEA:19121"/>
        <dbReference type="ChEBI" id="CHEBI:15377"/>
        <dbReference type="ChEBI" id="CHEBI:15378"/>
        <dbReference type="ChEBI" id="CHEBI:30616"/>
        <dbReference type="ChEBI" id="CHEBI:43474"/>
        <dbReference type="ChEBI" id="CHEBI:90779"/>
        <dbReference type="ChEBI" id="CHEBI:456216"/>
        <dbReference type="EC" id="7.6.2.3"/>
    </reaction>
    <physiologicalReaction direction="left-to-right" evidence="11">
        <dbReference type="Rhea" id="RHEA:19122"/>
    </physiologicalReaction>
</comment>
<evidence type="ECO:0000256" key="8">
    <source>
        <dbReference type="ARBA" id="ARBA00034018"/>
    </source>
</evidence>
<dbReference type="Pfam" id="PF00005">
    <property type="entry name" value="ABC_tran"/>
    <property type="match status" value="1"/>
</dbReference>
<reference evidence="13 14" key="1">
    <citation type="submission" date="2020-03" db="EMBL/GenBank/DDBJ databases">
        <title>Dissostichus mawsoni Genome sequencing and assembly.</title>
        <authorList>
            <person name="Park H."/>
        </authorList>
    </citation>
    <scope>NUCLEOTIDE SEQUENCE [LARGE SCALE GENOMIC DNA]</scope>
    <source>
        <strain evidence="13">DM0001</strain>
        <tissue evidence="13">Muscle</tissue>
    </source>
</reference>
<dbReference type="InterPro" id="IPR027417">
    <property type="entry name" value="P-loop_NTPase"/>
</dbReference>
<name>A0A7J5Z6E0_DISMA</name>
<dbReference type="PANTHER" id="PTHR24223:SF357">
    <property type="entry name" value="ATP-BINDING CASSETTE SUB-FAMILY C MEMBER 4"/>
    <property type="match status" value="1"/>
</dbReference>
<keyword evidence="4" id="KW-0547">Nucleotide-binding</keyword>
<dbReference type="AlphaFoldDB" id="A0A7J5Z6E0"/>
<dbReference type="InterPro" id="IPR003593">
    <property type="entry name" value="AAA+_ATPase"/>
</dbReference>
<evidence type="ECO:0000256" key="9">
    <source>
        <dbReference type="ARBA" id="ARBA00047523"/>
    </source>
</evidence>
<sequence>MSVPRLLELDAGSVGLALTYSVTLMGMFQWGVRQSAEVENMMTSVERVVEYTELESEAPWETEKRPPPDWPSKGLVTFDRVSFSYSPEGPLVLNNMKAMFRPQEKVGIVGRTGAGKSSLVSALFRLAEPQGKIYIDGNLDPFGQHSDEDLWRALEEVGAPRLSCSSVQLKSVVEELPGKLETVLAESGSNFSVGQRQLVCLARAVLRQNRILVIDEATANVDPRTDELIQKTIRDKFRECTVLTIAHRLNTIIDSDRIMVLDAGRIQAYDAPYTLLQDPEGIFCKMVLQTGRQEAAALLQAAKQAYNSKSRPDVANGHAETADGHLVIFETAL</sequence>
<dbReference type="CDD" id="cd03244">
    <property type="entry name" value="ABCC_MRP_domain2"/>
    <property type="match status" value="1"/>
</dbReference>
<evidence type="ECO:0000256" key="3">
    <source>
        <dbReference type="ARBA" id="ARBA00022692"/>
    </source>
</evidence>
<dbReference type="GO" id="GO:0008559">
    <property type="term" value="F:ABC-type xenobiotic transporter activity"/>
    <property type="evidence" value="ECO:0007669"/>
    <property type="project" value="UniProtKB-EC"/>
</dbReference>
<evidence type="ECO:0000256" key="2">
    <source>
        <dbReference type="ARBA" id="ARBA00022448"/>
    </source>
</evidence>
<dbReference type="Gene3D" id="3.40.50.300">
    <property type="entry name" value="P-loop containing nucleotide triphosphate hydrolases"/>
    <property type="match status" value="2"/>
</dbReference>
<keyword evidence="14" id="KW-1185">Reference proteome</keyword>
<evidence type="ECO:0000256" key="5">
    <source>
        <dbReference type="ARBA" id="ARBA00022840"/>
    </source>
</evidence>
<comment type="catalytic activity">
    <reaction evidence="8">
        <text>ATP + H2O + xenobioticSide 1 = ADP + phosphate + xenobioticSide 2.</text>
        <dbReference type="EC" id="7.6.2.2"/>
    </reaction>
</comment>
<keyword evidence="7" id="KW-0472">Membrane</keyword>
<evidence type="ECO:0000256" key="7">
    <source>
        <dbReference type="ARBA" id="ARBA00023136"/>
    </source>
</evidence>
<dbReference type="SMART" id="SM00382">
    <property type="entry name" value="AAA"/>
    <property type="match status" value="1"/>
</dbReference>
<organism evidence="13 14">
    <name type="scientific">Dissostichus mawsoni</name>
    <name type="common">Antarctic cod</name>
    <dbReference type="NCBI Taxonomy" id="36200"/>
    <lineage>
        <taxon>Eukaryota</taxon>
        <taxon>Metazoa</taxon>
        <taxon>Chordata</taxon>
        <taxon>Craniata</taxon>
        <taxon>Vertebrata</taxon>
        <taxon>Euteleostomi</taxon>
        <taxon>Actinopterygii</taxon>
        <taxon>Neopterygii</taxon>
        <taxon>Teleostei</taxon>
        <taxon>Neoteleostei</taxon>
        <taxon>Acanthomorphata</taxon>
        <taxon>Eupercaria</taxon>
        <taxon>Perciformes</taxon>
        <taxon>Notothenioidei</taxon>
        <taxon>Nototheniidae</taxon>
        <taxon>Dissostichus</taxon>
    </lineage>
</organism>
<dbReference type="SUPFAM" id="SSF90123">
    <property type="entry name" value="ABC transporter transmembrane region"/>
    <property type="match status" value="1"/>
</dbReference>
<comment type="caution">
    <text evidence="13">The sequence shown here is derived from an EMBL/GenBank/DDBJ whole genome shotgun (WGS) entry which is preliminary data.</text>
</comment>
<dbReference type="PANTHER" id="PTHR24223">
    <property type="entry name" value="ATP-BINDING CASSETTE SUB-FAMILY C"/>
    <property type="match status" value="1"/>
</dbReference>
<dbReference type="InterPro" id="IPR003439">
    <property type="entry name" value="ABC_transporter-like_ATP-bd"/>
</dbReference>